<sequence length="360" mass="43029">MISVVFCGDLRYCPYLDRYTERLNEAQTEYEVLFWNRSSLKVDVPENYKFYGRPSAENLGKARKLADFWGFRRWVKKRLSVSRPDGIIFLSTLSGVFLWDVAKRYRKKYIFDIRDYSYEHIAPFYRTEKTIIRDSFFTAISSKGFLDFLPEYDYVIAHNFNRNDMTESFLFERQPKPYPIVWNGTVRYFDYQKKFLDVFKNDPRYLMVYHGTGAELDRYKEYCRENGITNVQFTGPYDNRDKRKLVRNAAFLNNCYGGSSVVNEVKYAVSNRFYDGLVYHIPQIVECGGYKGDETKRLGVGFCAEPTEDLPDRLWEYYRSFDARQFDKACECAIREILQEDDLYIQKIDDFIYYIEKREC</sequence>
<name>A0A1I0FKZ8_9FIRM</name>
<accession>A0A1I0FKZ8</accession>
<dbReference type="SUPFAM" id="SSF53756">
    <property type="entry name" value="UDP-Glycosyltransferase/glycogen phosphorylase"/>
    <property type="match status" value="1"/>
</dbReference>
<dbReference type="Proteomes" id="UP000199820">
    <property type="component" value="Unassembled WGS sequence"/>
</dbReference>
<dbReference type="RefSeq" id="WP_074649676.1">
    <property type="nucleotide sequence ID" value="NZ_FOIL01000026.1"/>
</dbReference>
<dbReference type="AlphaFoldDB" id="A0A1I0FKZ8"/>
<keyword evidence="2" id="KW-1185">Reference proteome</keyword>
<gene>
    <name evidence="1" type="ORF">SAMN04487771_102630</name>
</gene>
<reference evidence="2" key="1">
    <citation type="submission" date="2016-10" db="EMBL/GenBank/DDBJ databases">
        <authorList>
            <person name="Varghese N."/>
            <person name="Submissions S."/>
        </authorList>
    </citation>
    <scope>NUCLEOTIDE SEQUENCE [LARGE SCALE GENOMIC DNA]</scope>
    <source>
        <strain evidence="2">KH1P1</strain>
    </source>
</reference>
<evidence type="ECO:0000313" key="1">
    <source>
        <dbReference type="EMBL" id="SET58688.1"/>
    </source>
</evidence>
<organism evidence="1 2">
    <name type="scientific">[Clostridium] aminophilum</name>
    <dbReference type="NCBI Taxonomy" id="1526"/>
    <lineage>
        <taxon>Bacteria</taxon>
        <taxon>Bacillati</taxon>
        <taxon>Bacillota</taxon>
        <taxon>Clostridia</taxon>
        <taxon>Lachnospirales</taxon>
        <taxon>Lachnospiraceae</taxon>
    </lineage>
</organism>
<proteinExistence type="predicted"/>
<dbReference type="EMBL" id="FOIL01000026">
    <property type="protein sequence ID" value="SET58688.1"/>
    <property type="molecule type" value="Genomic_DNA"/>
</dbReference>
<evidence type="ECO:0000313" key="2">
    <source>
        <dbReference type="Proteomes" id="UP000199820"/>
    </source>
</evidence>
<dbReference type="OrthoDB" id="2052976at2"/>
<protein>
    <submittedName>
        <fullName evidence="1">Uncharacterized protein</fullName>
    </submittedName>
</protein>